<evidence type="ECO:0000313" key="1">
    <source>
        <dbReference type="EMBL" id="RWS27794.1"/>
    </source>
</evidence>
<dbReference type="AlphaFoldDB" id="A0A443SJT2"/>
<protein>
    <submittedName>
        <fullName evidence="1">Uncharacterized protein</fullName>
    </submittedName>
</protein>
<evidence type="ECO:0000313" key="2">
    <source>
        <dbReference type="Proteomes" id="UP000288716"/>
    </source>
</evidence>
<name>A0A443SJT2_9ACAR</name>
<gene>
    <name evidence="1" type="ORF">B4U80_09928</name>
</gene>
<comment type="caution">
    <text evidence="1">The sequence shown here is derived from an EMBL/GenBank/DDBJ whole genome shotgun (WGS) entry which is preliminary data.</text>
</comment>
<proteinExistence type="predicted"/>
<dbReference type="EMBL" id="NCKV01001778">
    <property type="protein sequence ID" value="RWS27794.1"/>
    <property type="molecule type" value="Genomic_DNA"/>
</dbReference>
<dbReference type="Proteomes" id="UP000288716">
    <property type="component" value="Unassembled WGS sequence"/>
</dbReference>
<keyword evidence="2" id="KW-1185">Reference proteome</keyword>
<reference evidence="1 2" key="1">
    <citation type="journal article" date="2018" name="Gigascience">
        <title>Genomes of trombidid mites reveal novel predicted allergens and laterally-transferred genes associated with secondary metabolism.</title>
        <authorList>
            <person name="Dong X."/>
            <person name="Chaisiri K."/>
            <person name="Xia D."/>
            <person name="Armstrong S.D."/>
            <person name="Fang Y."/>
            <person name="Donnelly M.J."/>
            <person name="Kadowaki T."/>
            <person name="McGarry J.W."/>
            <person name="Darby A.C."/>
            <person name="Makepeace B.L."/>
        </authorList>
    </citation>
    <scope>NUCLEOTIDE SEQUENCE [LARGE SCALE GENOMIC DNA]</scope>
    <source>
        <strain evidence="1">UoL-UT</strain>
    </source>
</reference>
<dbReference type="VEuPathDB" id="VectorBase:LDEU004246"/>
<accession>A0A443SJT2</accession>
<organism evidence="1 2">
    <name type="scientific">Leptotrombidium deliense</name>
    <dbReference type="NCBI Taxonomy" id="299467"/>
    <lineage>
        <taxon>Eukaryota</taxon>
        <taxon>Metazoa</taxon>
        <taxon>Ecdysozoa</taxon>
        <taxon>Arthropoda</taxon>
        <taxon>Chelicerata</taxon>
        <taxon>Arachnida</taxon>
        <taxon>Acari</taxon>
        <taxon>Acariformes</taxon>
        <taxon>Trombidiformes</taxon>
        <taxon>Prostigmata</taxon>
        <taxon>Anystina</taxon>
        <taxon>Parasitengona</taxon>
        <taxon>Trombiculoidea</taxon>
        <taxon>Trombiculidae</taxon>
        <taxon>Leptotrombidium</taxon>
    </lineage>
</organism>
<sequence>MRTIYSYKLNSSQFRKI</sequence>